<reference evidence="15" key="1">
    <citation type="submission" date="2018-11" db="EMBL/GenBank/DDBJ databases">
        <title>Identification and characterization of the chitinase genes of glycoside hydrolase family 18 (GH18) from genome of the entomopathogenic fungus Paecilomyces cicadae.</title>
        <authorList>
            <person name="Peng Y."/>
            <person name="Ye L."/>
            <person name="Li S."/>
            <person name="Li S."/>
            <person name="Xu H."/>
            <person name="Liu D."/>
            <person name="Jiang J."/>
            <person name="Dang X."/>
        </authorList>
    </citation>
    <scope>NUCLEOTIDE SEQUENCE</scope>
    <source>
        <strain evidence="15">ZJ1611</strain>
    </source>
</reference>
<evidence type="ECO:0000256" key="9">
    <source>
        <dbReference type="ARBA" id="ARBA00023277"/>
    </source>
</evidence>
<evidence type="ECO:0000313" key="15">
    <source>
        <dbReference type="EMBL" id="QDJ94332.1"/>
    </source>
</evidence>
<dbReference type="PROSITE" id="PS51910">
    <property type="entry name" value="GH18_2"/>
    <property type="match status" value="1"/>
</dbReference>
<evidence type="ECO:0000256" key="12">
    <source>
        <dbReference type="RuleBase" id="RU000489"/>
    </source>
</evidence>
<evidence type="ECO:0000256" key="8">
    <source>
        <dbReference type="ARBA" id="ARBA00023026"/>
    </source>
</evidence>
<dbReference type="GO" id="GO:0000272">
    <property type="term" value="P:polysaccharide catabolic process"/>
    <property type="evidence" value="ECO:0007669"/>
    <property type="project" value="UniProtKB-KW"/>
</dbReference>
<comment type="subcellular location">
    <subcellularLocation>
        <location evidence="2">Secreted</location>
    </subcellularLocation>
</comment>
<dbReference type="PANTHER" id="PTHR45708">
    <property type="entry name" value="ENDOCHITINASE"/>
    <property type="match status" value="1"/>
</dbReference>
<sequence length="361" mass="40093">MSTSTLQNVAVYWGQNAAANSPESHDSHQERLAFYCNEASIDVINIAFITGITPVTVNFANADRSKIEKDIKSCQEKGKTILISMGGGLPASTNWNSTSGAEKSAQLIWDMFGPMPSNKIERPFGSAVIDGFDFDFESTIKYLPAFAGKLRHLMDAATEKKFLLSATPQCVNPDVNLGPTLDAVPFDMVQIQFYNNPCGVDKFQQSVLSQPDFNFAIWDEWAQKSKNPKVKVLMGIPASMAAGVGYTRGPKLKAAIDWTKIYHSFGGVMMWDMAQLYANKNFLQEVVNDLDGDSQRVLDLAVVYGREVVKLFNSPPWNPDVRDVDMIWPESTYTFSAEFSVEVTVQYSPNVSVYFTVTFNT</sequence>
<keyword evidence="10 12" id="KW-0326">Glycosidase</keyword>
<organism evidence="15">
    <name type="scientific">Cordyceps cicadae</name>
    <dbReference type="NCBI Taxonomy" id="218633"/>
    <lineage>
        <taxon>Eukaryota</taxon>
        <taxon>Fungi</taxon>
        <taxon>Dikarya</taxon>
        <taxon>Ascomycota</taxon>
        <taxon>Pezizomycotina</taxon>
        <taxon>Sordariomycetes</taxon>
        <taxon>Hypocreomycetidae</taxon>
        <taxon>Hypocreales</taxon>
        <taxon>Cordycipitaceae</taxon>
        <taxon>Cordyceps</taxon>
    </lineage>
</organism>
<evidence type="ECO:0000256" key="10">
    <source>
        <dbReference type="ARBA" id="ARBA00023295"/>
    </source>
</evidence>
<dbReference type="InterPro" id="IPR001223">
    <property type="entry name" value="Glyco_hydro18_cat"/>
</dbReference>
<dbReference type="InterPro" id="IPR017853">
    <property type="entry name" value="GH"/>
</dbReference>
<dbReference type="Gene3D" id="3.20.20.80">
    <property type="entry name" value="Glycosidases"/>
    <property type="match status" value="1"/>
</dbReference>
<evidence type="ECO:0000256" key="11">
    <source>
        <dbReference type="ARBA" id="ARBA00023326"/>
    </source>
</evidence>
<keyword evidence="4" id="KW-0964">Secreted</keyword>
<dbReference type="PANTHER" id="PTHR45708:SF49">
    <property type="entry name" value="ENDOCHITINASE"/>
    <property type="match status" value="1"/>
</dbReference>
<evidence type="ECO:0000256" key="5">
    <source>
        <dbReference type="ARBA" id="ARBA00022669"/>
    </source>
</evidence>
<evidence type="ECO:0000256" key="2">
    <source>
        <dbReference type="ARBA" id="ARBA00004613"/>
    </source>
</evidence>
<dbReference type="GO" id="GO:0005576">
    <property type="term" value="C:extracellular region"/>
    <property type="evidence" value="ECO:0007669"/>
    <property type="project" value="UniProtKB-SubCell"/>
</dbReference>
<dbReference type="InterPro" id="IPR001579">
    <property type="entry name" value="Glyco_hydro_18_chit_AS"/>
</dbReference>
<dbReference type="EMBL" id="MK253737">
    <property type="protein sequence ID" value="QDJ94332.1"/>
    <property type="molecule type" value="Genomic_DNA"/>
</dbReference>
<dbReference type="SUPFAM" id="SSF51445">
    <property type="entry name" value="(Trans)glycosidases"/>
    <property type="match status" value="1"/>
</dbReference>
<dbReference type="GO" id="GO:0008061">
    <property type="term" value="F:chitin binding"/>
    <property type="evidence" value="ECO:0007669"/>
    <property type="project" value="UniProtKB-KW"/>
</dbReference>
<dbReference type="GO" id="GO:0008843">
    <property type="term" value="F:endochitinase activity"/>
    <property type="evidence" value="ECO:0007669"/>
    <property type="project" value="UniProtKB-EC"/>
</dbReference>
<evidence type="ECO:0000259" key="14">
    <source>
        <dbReference type="PROSITE" id="PS51910"/>
    </source>
</evidence>
<dbReference type="GO" id="GO:0006032">
    <property type="term" value="P:chitin catabolic process"/>
    <property type="evidence" value="ECO:0007669"/>
    <property type="project" value="UniProtKB-KW"/>
</dbReference>
<dbReference type="EC" id="3.2.1.14" evidence="3"/>
<evidence type="ECO:0000256" key="13">
    <source>
        <dbReference type="RuleBase" id="RU004453"/>
    </source>
</evidence>
<keyword evidence="8" id="KW-0843">Virulence</keyword>
<evidence type="ECO:0000256" key="4">
    <source>
        <dbReference type="ARBA" id="ARBA00022525"/>
    </source>
</evidence>
<keyword evidence="11" id="KW-0624">Polysaccharide degradation</keyword>
<evidence type="ECO:0000256" key="1">
    <source>
        <dbReference type="ARBA" id="ARBA00000822"/>
    </source>
</evidence>
<protein>
    <recommendedName>
        <fullName evidence="3">chitinase</fullName>
        <ecNumber evidence="3">3.2.1.14</ecNumber>
    </recommendedName>
</protein>
<keyword evidence="5" id="KW-0147">Chitin-binding</keyword>
<dbReference type="Pfam" id="PF00704">
    <property type="entry name" value="Glyco_hydro_18"/>
    <property type="match status" value="1"/>
</dbReference>
<feature type="domain" description="GH18" evidence="14">
    <location>
        <begin position="7"/>
        <end position="293"/>
    </location>
</feature>
<proteinExistence type="inferred from homology"/>
<keyword evidence="7" id="KW-0146">Chitin degradation</keyword>
<dbReference type="AlphaFoldDB" id="A0A514TPA9"/>
<evidence type="ECO:0000256" key="7">
    <source>
        <dbReference type="ARBA" id="ARBA00023024"/>
    </source>
</evidence>
<comment type="catalytic activity">
    <reaction evidence="1">
        <text>Random endo-hydrolysis of N-acetyl-beta-D-glucosaminide (1-&gt;4)-beta-linkages in chitin and chitodextrins.</text>
        <dbReference type="EC" id="3.2.1.14"/>
    </reaction>
</comment>
<keyword evidence="6 12" id="KW-0378">Hydrolase</keyword>
<comment type="similarity">
    <text evidence="13">Belongs to the glycosyl hydrolase 18 family.</text>
</comment>
<keyword evidence="9" id="KW-0119">Carbohydrate metabolism</keyword>
<accession>A0A514TPA9</accession>
<dbReference type="PROSITE" id="PS01095">
    <property type="entry name" value="GH18_1"/>
    <property type="match status" value="1"/>
</dbReference>
<evidence type="ECO:0000256" key="6">
    <source>
        <dbReference type="ARBA" id="ARBA00022801"/>
    </source>
</evidence>
<dbReference type="InterPro" id="IPR050542">
    <property type="entry name" value="Glycosyl_Hydrlase18_Chitinase"/>
</dbReference>
<evidence type="ECO:0000256" key="3">
    <source>
        <dbReference type="ARBA" id="ARBA00012729"/>
    </source>
</evidence>
<name>A0A514TPA9_9HYPO</name>